<keyword evidence="2 5" id="KW-0812">Transmembrane</keyword>
<evidence type="ECO:0000256" key="4">
    <source>
        <dbReference type="ARBA" id="ARBA00023136"/>
    </source>
</evidence>
<keyword evidence="7" id="KW-1185">Reference proteome</keyword>
<dbReference type="GO" id="GO:0016020">
    <property type="term" value="C:membrane"/>
    <property type="evidence" value="ECO:0007669"/>
    <property type="project" value="UniProtKB-SubCell"/>
</dbReference>
<comment type="subcellular location">
    <subcellularLocation>
        <location evidence="1">Membrane</location>
        <topology evidence="1">Multi-pass membrane protein</topology>
    </subcellularLocation>
</comment>
<dbReference type="STRING" id="1884261.A0A5C3QW88"/>
<dbReference type="Pfam" id="PF00335">
    <property type="entry name" value="Tetraspanin"/>
    <property type="match status" value="1"/>
</dbReference>
<organism evidence="6 7">
    <name type="scientific">Pterulicium gracile</name>
    <dbReference type="NCBI Taxonomy" id="1884261"/>
    <lineage>
        <taxon>Eukaryota</taxon>
        <taxon>Fungi</taxon>
        <taxon>Dikarya</taxon>
        <taxon>Basidiomycota</taxon>
        <taxon>Agaricomycotina</taxon>
        <taxon>Agaricomycetes</taxon>
        <taxon>Agaricomycetidae</taxon>
        <taxon>Agaricales</taxon>
        <taxon>Pleurotineae</taxon>
        <taxon>Pterulaceae</taxon>
        <taxon>Pterulicium</taxon>
    </lineage>
</organism>
<dbReference type="EMBL" id="ML178817">
    <property type="protein sequence ID" value="TFL05060.1"/>
    <property type="molecule type" value="Genomic_DNA"/>
</dbReference>
<reference evidence="6 7" key="1">
    <citation type="journal article" date="2019" name="Nat. Ecol. Evol.">
        <title>Megaphylogeny resolves global patterns of mushroom evolution.</title>
        <authorList>
            <person name="Varga T."/>
            <person name="Krizsan K."/>
            <person name="Foldi C."/>
            <person name="Dima B."/>
            <person name="Sanchez-Garcia M."/>
            <person name="Sanchez-Ramirez S."/>
            <person name="Szollosi G.J."/>
            <person name="Szarkandi J.G."/>
            <person name="Papp V."/>
            <person name="Albert L."/>
            <person name="Andreopoulos W."/>
            <person name="Angelini C."/>
            <person name="Antonin V."/>
            <person name="Barry K.W."/>
            <person name="Bougher N.L."/>
            <person name="Buchanan P."/>
            <person name="Buyck B."/>
            <person name="Bense V."/>
            <person name="Catcheside P."/>
            <person name="Chovatia M."/>
            <person name="Cooper J."/>
            <person name="Damon W."/>
            <person name="Desjardin D."/>
            <person name="Finy P."/>
            <person name="Geml J."/>
            <person name="Haridas S."/>
            <person name="Hughes K."/>
            <person name="Justo A."/>
            <person name="Karasinski D."/>
            <person name="Kautmanova I."/>
            <person name="Kiss B."/>
            <person name="Kocsube S."/>
            <person name="Kotiranta H."/>
            <person name="LaButti K.M."/>
            <person name="Lechner B.E."/>
            <person name="Liimatainen K."/>
            <person name="Lipzen A."/>
            <person name="Lukacs Z."/>
            <person name="Mihaltcheva S."/>
            <person name="Morgado L.N."/>
            <person name="Niskanen T."/>
            <person name="Noordeloos M.E."/>
            <person name="Ohm R.A."/>
            <person name="Ortiz-Santana B."/>
            <person name="Ovrebo C."/>
            <person name="Racz N."/>
            <person name="Riley R."/>
            <person name="Savchenko A."/>
            <person name="Shiryaev A."/>
            <person name="Soop K."/>
            <person name="Spirin V."/>
            <person name="Szebenyi C."/>
            <person name="Tomsovsky M."/>
            <person name="Tulloss R.E."/>
            <person name="Uehling J."/>
            <person name="Grigoriev I.V."/>
            <person name="Vagvolgyi C."/>
            <person name="Papp T."/>
            <person name="Martin F.M."/>
            <person name="Miettinen O."/>
            <person name="Hibbett D.S."/>
            <person name="Nagy L.G."/>
        </authorList>
    </citation>
    <scope>NUCLEOTIDE SEQUENCE [LARGE SCALE GENOMIC DNA]</scope>
    <source>
        <strain evidence="6 7">CBS 309.79</strain>
    </source>
</reference>
<keyword evidence="3 5" id="KW-1133">Transmembrane helix</keyword>
<feature type="transmembrane region" description="Helical" evidence="5">
    <location>
        <begin position="49"/>
        <end position="74"/>
    </location>
</feature>
<sequence>MEEWTGPKWWLLFSSLTVFGYGCACLVLSLATLFRAYPSAEIPATLDPALLVLSTLLSSLLLLSSICGLTGTLLSSRFTLSIYTILLFPSFFSLLAVGYTAYKRHTFALPSKLDHAWSAYLTPYGRLLIQSSLKCCGWFSPSHEATLSSRCYPRIALPGCKARLIRYERATLKWVYTTAFSLAPLHMVNMVIALLCSNHVNRVWGMRVPPRKYWLSGEDVREAASRGELVGGGV</sequence>
<feature type="transmembrane region" description="Helical" evidence="5">
    <location>
        <begin position="80"/>
        <end position="102"/>
    </location>
</feature>
<accession>A0A5C3QW88</accession>
<evidence type="ECO:0000313" key="6">
    <source>
        <dbReference type="EMBL" id="TFL05060.1"/>
    </source>
</evidence>
<dbReference type="InterPro" id="IPR018499">
    <property type="entry name" value="Tetraspanin/Peripherin"/>
</dbReference>
<dbReference type="AlphaFoldDB" id="A0A5C3QW88"/>
<feature type="transmembrane region" description="Helical" evidence="5">
    <location>
        <begin position="12"/>
        <end position="37"/>
    </location>
</feature>
<evidence type="ECO:0000256" key="2">
    <source>
        <dbReference type="ARBA" id="ARBA00022692"/>
    </source>
</evidence>
<proteinExistence type="predicted"/>
<name>A0A5C3QW88_9AGAR</name>
<dbReference type="OrthoDB" id="2156690at2759"/>
<evidence type="ECO:0000256" key="1">
    <source>
        <dbReference type="ARBA" id="ARBA00004141"/>
    </source>
</evidence>
<dbReference type="Proteomes" id="UP000305067">
    <property type="component" value="Unassembled WGS sequence"/>
</dbReference>
<evidence type="ECO:0000256" key="5">
    <source>
        <dbReference type="SAM" id="Phobius"/>
    </source>
</evidence>
<gene>
    <name evidence="6" type="ORF">BDV98DRAFT_648179</name>
</gene>
<evidence type="ECO:0000256" key="3">
    <source>
        <dbReference type="ARBA" id="ARBA00022989"/>
    </source>
</evidence>
<evidence type="ECO:0000313" key="7">
    <source>
        <dbReference type="Proteomes" id="UP000305067"/>
    </source>
</evidence>
<keyword evidence="4 5" id="KW-0472">Membrane</keyword>
<protein>
    <submittedName>
        <fullName evidence="6">Tetraspanin/Peripherin</fullName>
    </submittedName>
</protein>
<feature type="transmembrane region" description="Helical" evidence="5">
    <location>
        <begin position="174"/>
        <end position="195"/>
    </location>
</feature>